<organism evidence="2 3">
    <name type="scientific">Rangifer tarandus platyrhynchus</name>
    <name type="common">Svalbard reindeer</name>
    <dbReference type="NCBI Taxonomy" id="3082113"/>
    <lineage>
        <taxon>Eukaryota</taxon>
        <taxon>Metazoa</taxon>
        <taxon>Chordata</taxon>
        <taxon>Craniata</taxon>
        <taxon>Vertebrata</taxon>
        <taxon>Euteleostomi</taxon>
        <taxon>Mammalia</taxon>
        <taxon>Eutheria</taxon>
        <taxon>Laurasiatheria</taxon>
        <taxon>Artiodactyla</taxon>
        <taxon>Ruminantia</taxon>
        <taxon>Pecora</taxon>
        <taxon>Cervidae</taxon>
        <taxon>Odocoileinae</taxon>
        <taxon>Rangifer</taxon>
    </lineage>
</organism>
<sequence>MGSLRRRPLQALPPRKPLLASALPCDLGSSRGPCCLEETAAAHRRGEARLPAPGGNCRSGSGHGLRGTDLRSSGDQLGGLEQAMQVHSALRQSC</sequence>
<gene>
    <name evidence="2" type="ORF">MRATA1EN1_LOCUS14589</name>
</gene>
<dbReference type="Proteomes" id="UP001176941">
    <property type="component" value="Chromosome 24"/>
</dbReference>
<accession>A0ABN8YYJ1</accession>
<reference evidence="2" key="1">
    <citation type="submission" date="2023-04" db="EMBL/GenBank/DDBJ databases">
        <authorList>
            <consortium name="ELIXIR-Norway"/>
        </authorList>
    </citation>
    <scope>NUCLEOTIDE SEQUENCE [LARGE SCALE GENOMIC DNA]</scope>
</reference>
<proteinExistence type="predicted"/>
<protein>
    <submittedName>
        <fullName evidence="2">Uncharacterized protein</fullName>
    </submittedName>
</protein>
<evidence type="ECO:0000256" key="1">
    <source>
        <dbReference type="SAM" id="MobiDB-lite"/>
    </source>
</evidence>
<feature type="region of interest" description="Disordered" evidence="1">
    <location>
        <begin position="46"/>
        <end position="79"/>
    </location>
</feature>
<keyword evidence="3" id="KW-1185">Reference proteome</keyword>
<name>A0ABN8YYJ1_RANTA</name>
<evidence type="ECO:0000313" key="2">
    <source>
        <dbReference type="EMBL" id="CAI9165627.1"/>
    </source>
</evidence>
<dbReference type="EMBL" id="OX459960">
    <property type="protein sequence ID" value="CAI9165627.1"/>
    <property type="molecule type" value="Genomic_DNA"/>
</dbReference>
<evidence type="ECO:0000313" key="3">
    <source>
        <dbReference type="Proteomes" id="UP001176941"/>
    </source>
</evidence>